<dbReference type="OrthoDB" id="9771902at2"/>
<name>A0A511V2A5_9BACL</name>
<comment type="caution">
    <text evidence="1">The sequence shown here is derived from an EMBL/GenBank/DDBJ whole genome shotgun (WGS) entry which is preliminary data.</text>
</comment>
<keyword evidence="2" id="KW-1185">Reference proteome</keyword>
<dbReference type="Proteomes" id="UP000321157">
    <property type="component" value="Unassembled WGS sequence"/>
</dbReference>
<reference evidence="1 2" key="1">
    <citation type="submission" date="2019-07" db="EMBL/GenBank/DDBJ databases">
        <title>Whole genome shotgun sequence of Aneurinibacillus danicus NBRC 102444.</title>
        <authorList>
            <person name="Hosoyama A."/>
            <person name="Uohara A."/>
            <person name="Ohji S."/>
            <person name="Ichikawa N."/>
        </authorList>
    </citation>
    <scope>NUCLEOTIDE SEQUENCE [LARGE SCALE GENOMIC DNA]</scope>
    <source>
        <strain evidence="1 2">NBRC 102444</strain>
    </source>
</reference>
<accession>A0A511V2A5</accession>
<dbReference type="InterPro" id="IPR011009">
    <property type="entry name" value="Kinase-like_dom_sf"/>
</dbReference>
<dbReference type="EMBL" id="BJXX01000019">
    <property type="protein sequence ID" value="GEN33009.1"/>
    <property type="molecule type" value="Genomic_DNA"/>
</dbReference>
<gene>
    <name evidence="1" type="ORF">ADA01nite_04690</name>
</gene>
<dbReference type="AlphaFoldDB" id="A0A511V2A5"/>
<dbReference type="Gene3D" id="3.90.1200.10">
    <property type="match status" value="1"/>
</dbReference>
<proteinExistence type="predicted"/>
<evidence type="ECO:0000313" key="2">
    <source>
        <dbReference type="Proteomes" id="UP000321157"/>
    </source>
</evidence>
<organism evidence="1 2">
    <name type="scientific">Aneurinibacillus danicus</name>
    <dbReference type="NCBI Taxonomy" id="267746"/>
    <lineage>
        <taxon>Bacteria</taxon>
        <taxon>Bacillati</taxon>
        <taxon>Bacillota</taxon>
        <taxon>Bacilli</taxon>
        <taxon>Bacillales</taxon>
        <taxon>Paenibacillaceae</taxon>
        <taxon>Aneurinibacillus group</taxon>
        <taxon>Aneurinibacillus</taxon>
    </lineage>
</organism>
<dbReference type="SUPFAM" id="SSF56112">
    <property type="entry name" value="Protein kinase-like (PK-like)"/>
    <property type="match status" value="1"/>
</dbReference>
<protein>
    <submittedName>
        <fullName evidence="1">Uncharacterized protein</fullName>
    </submittedName>
</protein>
<dbReference type="RefSeq" id="WP_146808309.1">
    <property type="nucleotide sequence ID" value="NZ_BJXX01000019.1"/>
</dbReference>
<evidence type="ECO:0000313" key="1">
    <source>
        <dbReference type="EMBL" id="GEN33009.1"/>
    </source>
</evidence>
<sequence>MKPHEEILRSHLEGYPFMIQEVKQAETGWYALTDRGKKRIIYCPDENLLRWSHRWREYLADQGVRQVERYLTTKQREHWISVSVGCYALSDYWEQDTTWFTHPFLQKEGYQVLGETLARIHECFESIEEVYRGRYRKKGILNETRLKNSYRHLHAAMKEMEKETMNATNKWLLYNLFRVAERVKKAEALYRASGVENDQTPLSFAYFPLSSLVYWEEAWYITGLHNPVLVPRHEDTLSILEQIHETGGKEGVRVFLSAYAGRRSMPIRERNYLLALLSYPLPVFSRLENISVFVEEKERMGIDFQLQIRREHLLQCVLETQELCGEASG</sequence>